<keyword evidence="3" id="KW-0067">ATP-binding</keyword>
<protein>
    <submittedName>
        <fullName evidence="3">ATP-binding protein</fullName>
    </submittedName>
</protein>
<reference evidence="3 4" key="1">
    <citation type="submission" date="2020-08" db="EMBL/GenBank/DDBJ databases">
        <title>Acidobacteriota in marine sediments use diverse sulfur dissimilation pathways.</title>
        <authorList>
            <person name="Wasmund K."/>
        </authorList>
    </citation>
    <scope>NUCLEOTIDE SEQUENCE [LARGE SCALE GENOMIC DNA]</scope>
    <source>
        <strain evidence="3">MAG AM4</strain>
    </source>
</reference>
<evidence type="ECO:0000313" key="4">
    <source>
        <dbReference type="Proteomes" id="UP000648239"/>
    </source>
</evidence>
<feature type="domain" description="DUF4143" evidence="2">
    <location>
        <begin position="203"/>
        <end position="360"/>
    </location>
</feature>
<dbReference type="Pfam" id="PF13635">
    <property type="entry name" value="DUF4143"/>
    <property type="match status" value="1"/>
</dbReference>
<evidence type="ECO:0000313" key="3">
    <source>
        <dbReference type="EMBL" id="MBD3869343.1"/>
    </source>
</evidence>
<evidence type="ECO:0000259" key="1">
    <source>
        <dbReference type="Pfam" id="PF13173"/>
    </source>
</evidence>
<organism evidence="3 4">
    <name type="scientific">Candidatus Polarisedimenticola svalbardensis</name>
    <dbReference type="NCBI Taxonomy" id="2886004"/>
    <lineage>
        <taxon>Bacteria</taxon>
        <taxon>Pseudomonadati</taxon>
        <taxon>Acidobacteriota</taxon>
        <taxon>Candidatus Polarisedimenticolia</taxon>
        <taxon>Candidatus Polarisedimenticolales</taxon>
        <taxon>Candidatus Polarisedimenticolaceae</taxon>
        <taxon>Candidatus Polarisedimenticola</taxon>
    </lineage>
</organism>
<gene>
    <name evidence="3" type="ORF">IFK94_14575</name>
</gene>
<dbReference type="AlphaFoldDB" id="A0A8J7CMF9"/>
<comment type="caution">
    <text evidence="3">The sequence shown here is derived from an EMBL/GenBank/DDBJ whole genome shotgun (WGS) entry which is preliminary data.</text>
</comment>
<dbReference type="InterPro" id="IPR027417">
    <property type="entry name" value="P-loop_NTPase"/>
</dbReference>
<dbReference type="GO" id="GO:0005524">
    <property type="term" value="F:ATP binding"/>
    <property type="evidence" value="ECO:0007669"/>
    <property type="project" value="UniProtKB-KW"/>
</dbReference>
<dbReference type="InterPro" id="IPR025420">
    <property type="entry name" value="DUF4143"/>
</dbReference>
<dbReference type="PANTHER" id="PTHR43566">
    <property type="entry name" value="CONSERVED PROTEIN"/>
    <property type="match status" value="1"/>
</dbReference>
<dbReference type="InterPro" id="IPR041682">
    <property type="entry name" value="AAA_14"/>
</dbReference>
<keyword evidence="3" id="KW-0547">Nucleotide-binding</keyword>
<sequence>MDRAYSALFREFLKTFPCVGIIGPRQCGKTTFLETLPKDWRRFDLERSSDFQVISDDPDLFLRLNPDRIAIDEAQDLPGLFPALRVAIDGDRSRAGRFVITGSSSPALLSSISETLAGRIGIIEMAPFSWAETQARQEPSTVSLIVDRSTTPHDLAQVGAGRGDLETIHDYWFRGGYPEPWLKKTDRFRNLWMDQYVRTYLYRDVGRLFPGLDQNKFRLFLQLLSGLSGAVLNYSHVARSLGVSQPTARDYFEIAHGTFLWRQVPAFEKNAVKRIVKHPRGYLRDSGLLHHLLRIPDRDALLGHPQMGNSWEGMVIEELIRQLNSLGSNFDYYYYRTAAGAEVDLILEGDFGLIPVEIKHTQSVSRRELRPLRDFIAERGCRFGLVINNDSAARLYDEKIIGLPFACL</sequence>
<dbReference type="Pfam" id="PF13173">
    <property type="entry name" value="AAA_14"/>
    <property type="match status" value="1"/>
</dbReference>
<dbReference type="PANTHER" id="PTHR43566:SF2">
    <property type="entry name" value="DUF4143 DOMAIN-CONTAINING PROTEIN"/>
    <property type="match status" value="1"/>
</dbReference>
<dbReference type="Proteomes" id="UP000648239">
    <property type="component" value="Unassembled WGS sequence"/>
</dbReference>
<proteinExistence type="predicted"/>
<dbReference type="SUPFAM" id="SSF52540">
    <property type="entry name" value="P-loop containing nucleoside triphosphate hydrolases"/>
    <property type="match status" value="1"/>
</dbReference>
<dbReference type="EMBL" id="JACXWD010000077">
    <property type="protein sequence ID" value="MBD3869343.1"/>
    <property type="molecule type" value="Genomic_DNA"/>
</dbReference>
<accession>A0A8J7CMF9</accession>
<name>A0A8J7CMF9_9BACT</name>
<evidence type="ECO:0000259" key="2">
    <source>
        <dbReference type="Pfam" id="PF13635"/>
    </source>
</evidence>
<feature type="domain" description="AAA" evidence="1">
    <location>
        <begin position="17"/>
        <end position="133"/>
    </location>
</feature>